<dbReference type="EMBL" id="JAOTOJ010000002">
    <property type="protein sequence ID" value="KAK9407557.1"/>
    <property type="molecule type" value="Genomic_DNA"/>
</dbReference>
<protein>
    <recommendedName>
        <fullName evidence="5">PRA1 family protein</fullName>
    </recommendedName>
</protein>
<evidence type="ECO:0000256" key="2">
    <source>
        <dbReference type="ARBA" id="ARBA00022692"/>
    </source>
</evidence>
<keyword evidence="7" id="KW-1185">Reference proteome</keyword>
<feature type="transmembrane region" description="Helical" evidence="5">
    <location>
        <begin position="66"/>
        <end position="84"/>
    </location>
</feature>
<gene>
    <name evidence="6" type="ORF">NXF25_006331</name>
</gene>
<feature type="transmembrane region" description="Helical" evidence="5">
    <location>
        <begin position="90"/>
        <end position="110"/>
    </location>
</feature>
<comment type="caution">
    <text evidence="6">The sequence shown here is derived from an EMBL/GenBank/DDBJ whole genome shotgun (WGS) entry which is preliminary data.</text>
</comment>
<evidence type="ECO:0000256" key="3">
    <source>
        <dbReference type="ARBA" id="ARBA00022989"/>
    </source>
</evidence>
<feature type="transmembrane region" description="Helical" evidence="5">
    <location>
        <begin position="148"/>
        <end position="167"/>
    </location>
</feature>
<keyword evidence="4 5" id="KW-0472">Membrane</keyword>
<comment type="similarity">
    <text evidence="5">Belongs to the PRA1 family.</text>
</comment>
<dbReference type="PANTHER" id="PTHR12859">
    <property type="entry name" value="PRA1 PROTEIN"/>
    <property type="match status" value="1"/>
</dbReference>
<dbReference type="InterPro" id="IPR004895">
    <property type="entry name" value="Prenylated_rab_accept_PRA1"/>
</dbReference>
<organism evidence="6 7">
    <name type="scientific">Crotalus adamanteus</name>
    <name type="common">Eastern diamondback rattlesnake</name>
    <dbReference type="NCBI Taxonomy" id="8729"/>
    <lineage>
        <taxon>Eukaryota</taxon>
        <taxon>Metazoa</taxon>
        <taxon>Chordata</taxon>
        <taxon>Craniata</taxon>
        <taxon>Vertebrata</taxon>
        <taxon>Euteleostomi</taxon>
        <taxon>Lepidosauria</taxon>
        <taxon>Squamata</taxon>
        <taxon>Bifurcata</taxon>
        <taxon>Unidentata</taxon>
        <taxon>Episquamata</taxon>
        <taxon>Toxicofera</taxon>
        <taxon>Serpentes</taxon>
        <taxon>Colubroidea</taxon>
        <taxon>Viperidae</taxon>
        <taxon>Crotalinae</taxon>
        <taxon>Crotalus</taxon>
    </lineage>
</organism>
<reference evidence="6 7" key="1">
    <citation type="journal article" date="2024" name="Proc. Natl. Acad. Sci. U.S.A.">
        <title>The genetic regulatory architecture and epigenomic basis for age-related changes in rattlesnake venom.</title>
        <authorList>
            <person name="Hogan M.P."/>
            <person name="Holding M.L."/>
            <person name="Nystrom G.S."/>
            <person name="Colston T.J."/>
            <person name="Bartlett D.A."/>
            <person name="Mason A.J."/>
            <person name="Ellsworth S.A."/>
            <person name="Rautsaw R.M."/>
            <person name="Lawrence K.C."/>
            <person name="Strickland J.L."/>
            <person name="He B."/>
            <person name="Fraser P."/>
            <person name="Margres M.J."/>
            <person name="Gilbert D.M."/>
            <person name="Gibbs H.L."/>
            <person name="Parkinson C.L."/>
            <person name="Rokyta D.R."/>
        </authorList>
    </citation>
    <scope>NUCLEOTIDE SEQUENCE [LARGE SCALE GENOMIC DNA]</scope>
    <source>
        <strain evidence="6">DRR0105</strain>
    </source>
</reference>
<evidence type="ECO:0000256" key="5">
    <source>
        <dbReference type="RuleBase" id="RU363107"/>
    </source>
</evidence>
<proteinExistence type="inferred from homology"/>
<feature type="transmembrane region" description="Helical" evidence="5">
    <location>
        <begin position="122"/>
        <end position="142"/>
    </location>
</feature>
<evidence type="ECO:0000256" key="1">
    <source>
        <dbReference type="ARBA" id="ARBA00004141"/>
    </source>
</evidence>
<evidence type="ECO:0000256" key="4">
    <source>
        <dbReference type="ARBA" id="ARBA00023136"/>
    </source>
</evidence>
<dbReference type="Pfam" id="PF03208">
    <property type="entry name" value="PRA1"/>
    <property type="match status" value="1"/>
</dbReference>
<dbReference type="GO" id="GO:0016020">
    <property type="term" value="C:membrane"/>
    <property type="evidence" value="ECO:0007669"/>
    <property type="project" value="UniProtKB-SubCell"/>
</dbReference>
<name>A0AAW1BZP1_CROAD</name>
<dbReference type="PANTHER" id="PTHR12859:SF1">
    <property type="entry name" value="PRA1 FAMILY PROTEIN 2"/>
    <property type="match status" value="1"/>
</dbReference>
<dbReference type="AlphaFoldDB" id="A0AAW1BZP1"/>
<dbReference type="Proteomes" id="UP001474421">
    <property type="component" value="Unassembled WGS sequence"/>
</dbReference>
<evidence type="ECO:0000313" key="7">
    <source>
        <dbReference type="Proteomes" id="UP001474421"/>
    </source>
</evidence>
<accession>A0AAW1BZP1</accession>
<evidence type="ECO:0000313" key="6">
    <source>
        <dbReference type="EMBL" id="KAK9407557.1"/>
    </source>
</evidence>
<sequence length="203" mass="23111">MSSCRQVYRRNALWGWKFSRPELAKMSEVRLPPIRGLDDFLLGSTRLAAPDVRDLQRWHNRVVNNLLYYQSNYLLLLAAGLLLGGYFQPMLILLSCLLLCLLFGGFVWAAENNPPMRRFRRNYPGLCFFAILGAAYFLVSLFEGSATFLIFIALPIMLSLIHASLRLRNIKNKIENKMENIGLKRTPMGLLLEAVGQEQEAGS</sequence>
<keyword evidence="3 5" id="KW-1133">Transmembrane helix</keyword>
<comment type="subcellular location">
    <subcellularLocation>
        <location evidence="1 5">Membrane</location>
        <topology evidence="1 5">Multi-pass membrane protein</topology>
    </subcellularLocation>
</comment>
<keyword evidence="2 5" id="KW-0812">Transmembrane</keyword>